<feature type="transmembrane region" description="Helical" evidence="11">
    <location>
        <begin position="125"/>
        <end position="143"/>
    </location>
</feature>
<feature type="transmembrane region" description="Helical" evidence="11">
    <location>
        <begin position="360"/>
        <end position="384"/>
    </location>
</feature>
<dbReference type="EMBL" id="JARPUR010000001">
    <property type="protein sequence ID" value="KAK4887046.1"/>
    <property type="molecule type" value="Genomic_DNA"/>
</dbReference>
<dbReference type="PANTHER" id="PTHR45620:SF1">
    <property type="entry name" value="G-PROTEIN COUPLED RECEPTORS FAMILY 2 PROFILE 2 DOMAIN-CONTAINING PROTEIN"/>
    <property type="match status" value="1"/>
</dbReference>
<proteinExistence type="inferred from homology"/>
<evidence type="ECO:0000259" key="12">
    <source>
        <dbReference type="PROSITE" id="PS50227"/>
    </source>
</evidence>
<dbReference type="GO" id="GO:0008528">
    <property type="term" value="F:G protein-coupled peptide receptor activity"/>
    <property type="evidence" value="ECO:0007669"/>
    <property type="project" value="TreeGrafter"/>
</dbReference>
<dbReference type="Pfam" id="PF00002">
    <property type="entry name" value="7tm_2"/>
    <property type="match status" value="1"/>
</dbReference>
<evidence type="ECO:0000256" key="3">
    <source>
        <dbReference type="ARBA" id="ARBA00022475"/>
    </source>
</evidence>
<feature type="transmembrane region" description="Helical" evidence="11">
    <location>
        <begin position="284"/>
        <end position="309"/>
    </location>
</feature>
<dbReference type="SUPFAM" id="SSF111418">
    <property type="entry name" value="Hormone receptor domain"/>
    <property type="match status" value="1"/>
</dbReference>
<keyword evidence="10" id="KW-0807">Transducer</keyword>
<dbReference type="PROSITE" id="PS50227">
    <property type="entry name" value="G_PROTEIN_RECEP_F2_3"/>
    <property type="match status" value="1"/>
</dbReference>
<dbReference type="GO" id="GO:0007166">
    <property type="term" value="P:cell surface receptor signaling pathway"/>
    <property type="evidence" value="ECO:0007669"/>
    <property type="project" value="InterPro"/>
</dbReference>
<evidence type="ECO:0000256" key="2">
    <source>
        <dbReference type="ARBA" id="ARBA00005314"/>
    </source>
</evidence>
<dbReference type="AlphaFoldDB" id="A0AAN7PQZ7"/>
<evidence type="ECO:0000259" key="13">
    <source>
        <dbReference type="PROSITE" id="PS50261"/>
    </source>
</evidence>
<dbReference type="PRINTS" id="PR00249">
    <property type="entry name" value="GPCRSECRETIN"/>
</dbReference>
<keyword evidence="4 11" id="KW-0812">Transmembrane</keyword>
<evidence type="ECO:0000256" key="8">
    <source>
        <dbReference type="ARBA" id="ARBA00023170"/>
    </source>
</evidence>
<evidence type="ECO:0000256" key="6">
    <source>
        <dbReference type="ARBA" id="ARBA00023040"/>
    </source>
</evidence>
<dbReference type="Proteomes" id="UP001353858">
    <property type="component" value="Unassembled WGS sequence"/>
</dbReference>
<dbReference type="Gene3D" id="1.20.1070.10">
    <property type="entry name" value="Rhodopsin 7-helix transmembrane proteins"/>
    <property type="match status" value="1"/>
</dbReference>
<keyword evidence="3" id="KW-1003">Cell membrane</keyword>
<evidence type="ECO:0000256" key="10">
    <source>
        <dbReference type="ARBA" id="ARBA00023224"/>
    </source>
</evidence>
<dbReference type="InterPro" id="IPR017983">
    <property type="entry name" value="GPCR_2_secretin-like_CS"/>
</dbReference>
<dbReference type="InterPro" id="IPR001879">
    <property type="entry name" value="GPCR_2_extracellular_dom"/>
</dbReference>
<evidence type="ECO:0000256" key="11">
    <source>
        <dbReference type="SAM" id="Phobius"/>
    </source>
</evidence>
<dbReference type="InterPro" id="IPR050332">
    <property type="entry name" value="GPCR_2"/>
</dbReference>
<dbReference type="PANTHER" id="PTHR45620">
    <property type="entry name" value="PDF RECEPTOR-LIKE PROTEIN-RELATED"/>
    <property type="match status" value="1"/>
</dbReference>
<dbReference type="Gene3D" id="4.10.1240.10">
    <property type="entry name" value="GPCR, family 2, extracellular hormone receptor domain"/>
    <property type="match status" value="1"/>
</dbReference>
<accession>A0AAN7PQZ7</accession>
<comment type="subcellular location">
    <subcellularLocation>
        <location evidence="1">Cell membrane</location>
        <topology evidence="1">Multi-pass membrane protein</topology>
    </subcellularLocation>
</comment>
<feature type="transmembrane region" description="Helical" evidence="11">
    <location>
        <begin position="330"/>
        <end position="348"/>
    </location>
</feature>
<evidence type="ECO:0000256" key="9">
    <source>
        <dbReference type="ARBA" id="ARBA00023180"/>
    </source>
</evidence>
<reference evidence="15" key="1">
    <citation type="submission" date="2023-01" db="EMBL/GenBank/DDBJ databases">
        <title>Key to firefly adult light organ development and bioluminescence: homeobox transcription factors regulate luciferase expression and transportation to peroxisome.</title>
        <authorList>
            <person name="Fu X."/>
        </authorList>
    </citation>
    <scope>NUCLEOTIDE SEQUENCE [LARGE SCALE GENOMIC DNA]</scope>
</reference>
<protein>
    <submittedName>
        <fullName evidence="14">Uncharacterized protein</fullName>
    </submittedName>
</protein>
<sequence>MGDLLDVKRQECYLDYPTNGNFQPNETFCKLVFDGIMCWTATKGGQLAKQPCPTYIISSQGYATKKCEKNGEWYVDQYFNRSWTNYSQCWKLIDDETALINFDAIENSTVYHVWFPVIKHVAQCGYVISLIALVTAMIIFISVKKLQCARNKLHMHLFASFIMRAFMSLLKDSLFVEGIAMKSDLVYNNGKLKYTKEHYSWVCKAITIVRNYFILANYILMLMEGIYLHNLLFLTLCNDQSKITVYYIIGWGLPLLFIIPWMFVRLNYEDTMCWTTSTNKNFLMLLHGPVAASILINFVLFIMIVRILLIKLNSIYIQRQRTKYRRLVRSTLILIPLFGVPYVISLMISFTSTTNITLEVIWIFLDQTFTAFQGLFVALVYCLLNSEVHLEIKHKYNSLRDRRQHNRISRERTISHTLQYPTTTIPINEEIVLNTL</sequence>
<keyword evidence="15" id="KW-1185">Reference proteome</keyword>
<dbReference type="PROSITE" id="PS50261">
    <property type="entry name" value="G_PROTEIN_RECEP_F2_4"/>
    <property type="match status" value="1"/>
</dbReference>
<keyword evidence="5 11" id="KW-1133">Transmembrane helix</keyword>
<evidence type="ECO:0000313" key="14">
    <source>
        <dbReference type="EMBL" id="KAK4887046.1"/>
    </source>
</evidence>
<dbReference type="GO" id="GO:0017046">
    <property type="term" value="F:peptide hormone binding"/>
    <property type="evidence" value="ECO:0007669"/>
    <property type="project" value="TreeGrafter"/>
</dbReference>
<keyword evidence="8" id="KW-0675">Receptor</keyword>
<dbReference type="PROSITE" id="PS00650">
    <property type="entry name" value="G_PROTEIN_RECEP_F2_2"/>
    <property type="match status" value="1"/>
</dbReference>
<dbReference type="SMART" id="SM00008">
    <property type="entry name" value="HormR"/>
    <property type="match status" value="1"/>
</dbReference>
<feature type="domain" description="G-protein coupled receptors family 2 profile 1" evidence="12">
    <location>
        <begin position="11"/>
        <end position="93"/>
    </location>
</feature>
<evidence type="ECO:0000256" key="7">
    <source>
        <dbReference type="ARBA" id="ARBA00023136"/>
    </source>
</evidence>
<evidence type="ECO:0000256" key="4">
    <source>
        <dbReference type="ARBA" id="ARBA00022692"/>
    </source>
</evidence>
<gene>
    <name evidence="14" type="ORF">RN001_003317</name>
</gene>
<dbReference type="InterPro" id="IPR017981">
    <property type="entry name" value="GPCR_2-like_7TM"/>
</dbReference>
<dbReference type="InterPro" id="IPR036445">
    <property type="entry name" value="GPCR_2_extracell_dom_sf"/>
</dbReference>
<evidence type="ECO:0000256" key="5">
    <source>
        <dbReference type="ARBA" id="ARBA00022989"/>
    </source>
</evidence>
<keyword evidence="9" id="KW-0325">Glycoprotein</keyword>
<feature type="transmembrane region" description="Helical" evidence="11">
    <location>
        <begin position="245"/>
        <end position="264"/>
    </location>
</feature>
<dbReference type="GO" id="GO:0005886">
    <property type="term" value="C:plasma membrane"/>
    <property type="evidence" value="ECO:0007669"/>
    <property type="project" value="UniProtKB-SubCell"/>
</dbReference>
<comment type="caution">
    <text evidence="14">The sequence shown here is derived from an EMBL/GenBank/DDBJ whole genome shotgun (WGS) entry which is preliminary data.</text>
</comment>
<feature type="domain" description="G-protein coupled receptors family 2 profile 2" evidence="13">
    <location>
        <begin position="118"/>
        <end position="385"/>
    </location>
</feature>
<keyword evidence="7 11" id="KW-0472">Membrane</keyword>
<comment type="similarity">
    <text evidence="2">Belongs to the G-protein coupled receptor 2 family.</text>
</comment>
<evidence type="ECO:0000256" key="1">
    <source>
        <dbReference type="ARBA" id="ARBA00004651"/>
    </source>
</evidence>
<dbReference type="Pfam" id="PF02793">
    <property type="entry name" value="HRM"/>
    <property type="match status" value="1"/>
</dbReference>
<feature type="transmembrane region" description="Helical" evidence="11">
    <location>
        <begin position="212"/>
        <end position="233"/>
    </location>
</feature>
<name>A0AAN7PQZ7_9COLE</name>
<keyword evidence="6" id="KW-0297">G-protein coupled receptor</keyword>
<dbReference type="GO" id="GO:0007188">
    <property type="term" value="P:adenylate cyclase-modulating G protein-coupled receptor signaling pathway"/>
    <property type="evidence" value="ECO:0007669"/>
    <property type="project" value="TreeGrafter"/>
</dbReference>
<evidence type="ECO:0000313" key="15">
    <source>
        <dbReference type="Proteomes" id="UP001353858"/>
    </source>
</evidence>
<dbReference type="PROSITE" id="PS00649">
    <property type="entry name" value="G_PROTEIN_RECEP_F2_1"/>
    <property type="match status" value="1"/>
</dbReference>
<dbReference type="InterPro" id="IPR000832">
    <property type="entry name" value="GPCR_2_secretin-like"/>
</dbReference>
<organism evidence="14 15">
    <name type="scientific">Aquatica leii</name>
    <dbReference type="NCBI Taxonomy" id="1421715"/>
    <lineage>
        <taxon>Eukaryota</taxon>
        <taxon>Metazoa</taxon>
        <taxon>Ecdysozoa</taxon>
        <taxon>Arthropoda</taxon>
        <taxon>Hexapoda</taxon>
        <taxon>Insecta</taxon>
        <taxon>Pterygota</taxon>
        <taxon>Neoptera</taxon>
        <taxon>Endopterygota</taxon>
        <taxon>Coleoptera</taxon>
        <taxon>Polyphaga</taxon>
        <taxon>Elateriformia</taxon>
        <taxon>Elateroidea</taxon>
        <taxon>Lampyridae</taxon>
        <taxon>Luciolinae</taxon>
        <taxon>Aquatica</taxon>
    </lineage>
</organism>